<keyword evidence="1" id="KW-0328">Glycosyltransferase</keyword>
<keyword evidence="1" id="KW-0808">Transferase</keyword>
<name>A0ABV3RK25_9RHOB</name>
<gene>
    <name evidence="1" type="ORF">AB2B41_05000</name>
</gene>
<keyword evidence="2" id="KW-1185">Reference proteome</keyword>
<evidence type="ECO:0000313" key="2">
    <source>
        <dbReference type="Proteomes" id="UP001556098"/>
    </source>
</evidence>
<comment type="caution">
    <text evidence="1">The sequence shown here is derived from an EMBL/GenBank/DDBJ whole genome shotgun (WGS) entry which is preliminary data.</text>
</comment>
<proteinExistence type="predicted"/>
<dbReference type="EMBL" id="JBFNXX010000003">
    <property type="protein sequence ID" value="MEW9918947.1"/>
    <property type="molecule type" value="Genomic_DNA"/>
</dbReference>
<reference evidence="1 2" key="1">
    <citation type="submission" date="2024-07" db="EMBL/GenBank/DDBJ databases">
        <title>Marimonas sp.nov., isolated from tidal-flat sediment.</title>
        <authorList>
            <person name="Jayan J.N."/>
            <person name="Lee S.S."/>
        </authorList>
    </citation>
    <scope>NUCLEOTIDE SEQUENCE [LARGE SCALE GENOMIC DNA]</scope>
    <source>
        <strain evidence="1 2">MJW-29</strain>
    </source>
</reference>
<organism evidence="1 2">
    <name type="scientific">Sulfitobacter sediminis</name>
    <dbReference type="NCBI Taxonomy" id="3234186"/>
    <lineage>
        <taxon>Bacteria</taxon>
        <taxon>Pseudomonadati</taxon>
        <taxon>Pseudomonadota</taxon>
        <taxon>Alphaproteobacteria</taxon>
        <taxon>Rhodobacterales</taxon>
        <taxon>Roseobacteraceae</taxon>
        <taxon>Sulfitobacter</taxon>
    </lineage>
</organism>
<accession>A0ABV3RK25</accession>
<dbReference type="Proteomes" id="UP001556098">
    <property type="component" value="Unassembled WGS sequence"/>
</dbReference>
<evidence type="ECO:0000313" key="1">
    <source>
        <dbReference type="EMBL" id="MEW9918947.1"/>
    </source>
</evidence>
<sequence>MIWRIPPMMKSPAHILRRLTRRMAERRPGARFARALRHLHGPTATVPEGEVLAIVLVRNGSYYMDAFFDYYRALGIRHFAFIDNGSTDDTIARIKAEPGTILDQCALPLAEYEDLIRQYPANAYGQSRWCLYIDMDEVFDFEGRETVGLRGLIRYLEGQGATALVAQMLEMFPKAPLNAVADFSYRNALEEFAYFDISAVRRHDYHSPEIPFSALLSGNTVPTSDIQFYFGGVRGKVFGENCCLTKHPLIFNGPEVTPAPHPHLSMGVRCADITGVIKHYKFAGNAAARDAASLASGDLAHGEDAARAAVLAETPDVSLFSLDARRWNRVPLLIRAGFLVGSDRYTAFLKEAAT</sequence>
<dbReference type="Pfam" id="PF13704">
    <property type="entry name" value="Glyco_tranf_2_4"/>
    <property type="match status" value="1"/>
</dbReference>
<dbReference type="RefSeq" id="WP_367876650.1">
    <property type="nucleotide sequence ID" value="NZ_JBFNXX010000003.1"/>
</dbReference>
<protein>
    <submittedName>
        <fullName evidence="1">Glycosyltransferase family 2 protein</fullName>
        <ecNumber evidence="1">2.4.-.-</ecNumber>
    </submittedName>
</protein>
<dbReference type="EC" id="2.4.-.-" evidence="1"/>
<dbReference type="GO" id="GO:0016757">
    <property type="term" value="F:glycosyltransferase activity"/>
    <property type="evidence" value="ECO:0007669"/>
    <property type="project" value="UniProtKB-KW"/>
</dbReference>